<proteinExistence type="predicted"/>
<dbReference type="Proteomes" id="UP000246715">
    <property type="component" value="Segment"/>
</dbReference>
<evidence type="ECO:0000313" key="2">
    <source>
        <dbReference type="Proteomes" id="UP000246715"/>
    </source>
</evidence>
<protein>
    <submittedName>
        <fullName evidence="1">Uncharacterized protein M584R</fullName>
    </submittedName>
</protein>
<name>A7IUW4_PBCVM</name>
<organism evidence="1 2">
    <name type="scientific">Paramecium bursaria Chlorella virus MT325</name>
    <name type="common">PBCV-MT325</name>
    <dbReference type="NCBI Taxonomy" id="346932"/>
    <lineage>
        <taxon>Viruses</taxon>
        <taxon>Varidnaviria</taxon>
        <taxon>Bamfordvirae</taxon>
        <taxon>Nucleocytoviricota</taxon>
        <taxon>Megaviricetes</taxon>
        <taxon>Algavirales</taxon>
        <taxon>Phycodnaviridae</taxon>
        <taxon>Chlorovirus</taxon>
        <taxon>Chlorovirus conductrix</taxon>
        <taxon>Paramecium bursaria Chlorella virus A1</taxon>
    </lineage>
</organism>
<gene>
    <name evidence="1" type="primary">M584R</name>
    <name evidence="1" type="ORF">MT325_M584R</name>
</gene>
<evidence type="ECO:0000313" key="1">
    <source>
        <dbReference type="EMBL" id="ABT14138.1"/>
    </source>
</evidence>
<dbReference type="EMBL" id="DQ491001">
    <property type="protein sequence ID" value="ABT14138.1"/>
    <property type="molecule type" value="Genomic_DNA"/>
</dbReference>
<accession>A7IUW4</accession>
<organismHost>
    <name type="scientific">Paramecium bursaria</name>
    <dbReference type="NCBI Taxonomy" id="74790"/>
</organismHost>
<sequence>MMTLDKFYTVIISLEKTGRRVDMVVAFWQHTWYCWLHSTFHAFIVRVLLRVVHWNHRIPYSIFHSGICIPLDVSKQCSDISTVSIFLSQKKGFKRFLDVFNV</sequence>
<reference evidence="1 2" key="1">
    <citation type="journal article" date="2007" name="Virology">
        <title>Sequence and annotation of the 314-kb MT325 and the 321-kb FR483 viruses that infect Chlorella Pbi.</title>
        <authorList>
            <person name="Fitzgerald L.A."/>
            <person name="Graves M.V."/>
            <person name="Li X."/>
            <person name="Feldblyum T."/>
            <person name="Hartigan J."/>
            <person name="Van Etten J.L."/>
        </authorList>
    </citation>
    <scope>NUCLEOTIDE SEQUENCE [LARGE SCALE GENOMIC DNA]</scope>
    <source>
        <strain evidence="1 2">MT325</strain>
    </source>
</reference>